<gene>
    <name evidence="2" type="primary">57</name>
    <name evidence="2" type="ORF">PBI_MEGAN_57</name>
</gene>
<reference evidence="2 3" key="1">
    <citation type="submission" date="2019-10" db="EMBL/GenBank/DDBJ databases">
        <authorList>
            <person name="Abad L.A."/>
            <person name="AUll H.A."/>
            <person name="Garlena R.A."/>
            <person name="Russell D.A."/>
            <person name="Pope W.H."/>
            <person name="Jacobs-Sera D."/>
            <person name="Hatfull G.F."/>
        </authorList>
    </citation>
    <scope>NUCLEOTIDE SEQUENCE [LARGE SCALE GENOMIC DNA]</scope>
</reference>
<dbReference type="EMBL" id="MN586020">
    <property type="protein sequence ID" value="QGJ92727.1"/>
    <property type="molecule type" value="Genomic_DNA"/>
</dbReference>
<protein>
    <submittedName>
        <fullName evidence="2">Uncharacterized protein</fullName>
    </submittedName>
</protein>
<feature type="region of interest" description="Disordered" evidence="1">
    <location>
        <begin position="1"/>
        <end position="35"/>
    </location>
</feature>
<organism evidence="2 3">
    <name type="scientific">Microbacterium phage Megan</name>
    <dbReference type="NCBI Taxonomy" id="2656551"/>
    <lineage>
        <taxon>Viruses</taxon>
        <taxon>Duplodnaviria</taxon>
        <taxon>Heunggongvirae</taxon>
        <taxon>Uroviricota</taxon>
        <taxon>Caudoviricetes</taxon>
        <taxon>Hodgkinviridae</taxon>
        <taxon>Meganvirus</taxon>
        <taxon>Meganvirus megan</taxon>
    </lineage>
</organism>
<evidence type="ECO:0000256" key="1">
    <source>
        <dbReference type="SAM" id="MobiDB-lite"/>
    </source>
</evidence>
<dbReference type="Proteomes" id="UP000425388">
    <property type="component" value="Segment"/>
</dbReference>
<dbReference type="GeneID" id="80005014"/>
<dbReference type="KEGG" id="vg:80005014"/>
<evidence type="ECO:0000313" key="3">
    <source>
        <dbReference type="Proteomes" id="UP000425388"/>
    </source>
</evidence>
<proteinExistence type="predicted"/>
<sequence length="178" mass="19163">MSPPRSSLRFLGDTVGLATGAPSGEEVEASPTRTRHPITKGRARHMETTITPDTLVLERRGDAQDETAVLTSDAPEDAPGGATVVLITPPIDSDYWAYRVRVADGQAVQGFGKFGTIGIGFAVEEDWNTNLPYTSDAESIRRHIWHNRGDDIADTPEGAALVVRAIELIQDAVKADRG</sequence>
<keyword evidence="3" id="KW-1185">Reference proteome</keyword>
<evidence type="ECO:0000313" key="2">
    <source>
        <dbReference type="EMBL" id="QGJ92727.1"/>
    </source>
</evidence>
<accession>A0A649VK41</accession>
<name>A0A649VK41_9CAUD</name>
<dbReference type="RefSeq" id="YP_010751348.1">
    <property type="nucleotide sequence ID" value="NC_073368.1"/>
</dbReference>